<comment type="caution">
    <text evidence="8">Lacks conserved residue(s) required for the propagation of feature annotation.</text>
</comment>
<feature type="disulfide bond" evidence="8">
    <location>
        <begin position="101"/>
        <end position="118"/>
    </location>
</feature>
<feature type="signal peptide" evidence="9">
    <location>
        <begin position="1"/>
        <end position="23"/>
    </location>
</feature>
<dbReference type="STRING" id="29073.ENSUMAP00000035536"/>
<dbReference type="InterPro" id="IPR017994">
    <property type="entry name" value="P_trefoil_chordata"/>
</dbReference>
<keyword evidence="4" id="KW-0677">Repeat</keyword>
<evidence type="ECO:0000256" key="7">
    <source>
        <dbReference type="ARBA" id="ARBA00044091"/>
    </source>
</evidence>
<evidence type="ECO:0000256" key="4">
    <source>
        <dbReference type="ARBA" id="ARBA00022737"/>
    </source>
</evidence>
<reference evidence="12" key="1">
    <citation type="submission" date="2025-08" db="UniProtKB">
        <authorList>
            <consortium name="RefSeq"/>
        </authorList>
    </citation>
    <scope>IDENTIFICATION</scope>
    <source>
        <tissue evidence="12">Whole blood</tissue>
    </source>
</reference>
<comment type="subcellular location">
    <subcellularLocation>
        <location evidence="1">Secreted</location>
    </subcellularLocation>
</comment>
<keyword evidence="3 9" id="KW-0732">Signal</keyword>
<evidence type="ECO:0000259" key="10">
    <source>
        <dbReference type="PROSITE" id="PS51448"/>
    </source>
</evidence>
<feature type="domain" description="P-type" evidence="10">
    <location>
        <begin position="79"/>
        <end position="122"/>
    </location>
</feature>
<dbReference type="GeneID" id="103680767"/>
<dbReference type="PRINTS" id="PR00680">
    <property type="entry name" value="PTREFOIL"/>
</dbReference>
<evidence type="ECO:0000256" key="3">
    <source>
        <dbReference type="ARBA" id="ARBA00022729"/>
    </source>
</evidence>
<proteinExistence type="predicted"/>
<comment type="function">
    <text evidence="6">Inhibits gastrointestinal motility and gastric acid secretion. Could function as a structural component of gastric mucus, possibly by stabilizing glycoproteins in the mucus gel through interactions with carbohydrate side chains.</text>
</comment>
<evidence type="ECO:0000313" key="11">
    <source>
        <dbReference type="Proteomes" id="UP000261680"/>
    </source>
</evidence>
<feature type="chain" id="PRO_5016921840" description="Trefoil factor 2" evidence="9">
    <location>
        <begin position="24"/>
        <end position="247"/>
    </location>
</feature>
<keyword evidence="2" id="KW-0964">Secreted</keyword>
<dbReference type="AlphaFoldDB" id="A0A384DN74"/>
<evidence type="ECO:0000256" key="8">
    <source>
        <dbReference type="PROSITE-ProRule" id="PRU00779"/>
    </source>
</evidence>
<dbReference type="InterPro" id="IPR000519">
    <property type="entry name" value="P_trefoil_dom"/>
</dbReference>
<dbReference type="FunFam" id="4.10.110.10:FF:000001">
    <property type="entry name" value="Trefoil factor 3"/>
    <property type="match status" value="1"/>
</dbReference>
<dbReference type="SMART" id="SM00018">
    <property type="entry name" value="PD"/>
    <property type="match status" value="2"/>
</dbReference>
<feature type="disulfide bond" evidence="8">
    <location>
        <begin position="52"/>
        <end position="69"/>
    </location>
</feature>
<dbReference type="GO" id="GO:0005615">
    <property type="term" value="C:extracellular space"/>
    <property type="evidence" value="ECO:0007669"/>
    <property type="project" value="TreeGrafter"/>
</dbReference>
<dbReference type="Proteomes" id="UP000261680">
    <property type="component" value="Unplaced"/>
</dbReference>
<evidence type="ECO:0000256" key="2">
    <source>
        <dbReference type="ARBA" id="ARBA00022525"/>
    </source>
</evidence>
<keyword evidence="11" id="KW-1185">Reference proteome</keyword>
<name>A0A384DN74_URSMA</name>
<evidence type="ECO:0000256" key="9">
    <source>
        <dbReference type="SAM" id="SignalP"/>
    </source>
</evidence>
<feature type="disulfide bond" evidence="8">
    <location>
        <begin position="81"/>
        <end position="107"/>
    </location>
</feature>
<dbReference type="CDD" id="cd00111">
    <property type="entry name" value="Trefoil"/>
    <property type="match status" value="2"/>
</dbReference>
<dbReference type="PROSITE" id="PS51448">
    <property type="entry name" value="P_TREFOIL_2"/>
    <property type="match status" value="2"/>
</dbReference>
<dbReference type="InterPro" id="IPR044913">
    <property type="entry name" value="P_trefoil_dom_sf"/>
</dbReference>
<evidence type="ECO:0000256" key="6">
    <source>
        <dbReference type="ARBA" id="ARBA00043900"/>
    </source>
</evidence>
<keyword evidence="5 8" id="KW-1015">Disulfide bond</keyword>
<feature type="disulfide bond" evidence="8">
    <location>
        <begin position="91"/>
        <end position="106"/>
    </location>
</feature>
<dbReference type="Pfam" id="PF00088">
    <property type="entry name" value="Trefoil"/>
    <property type="match status" value="2"/>
</dbReference>
<dbReference type="PANTHER" id="PTHR13826:SF17">
    <property type="entry name" value="TREFOIL FACTOR 2"/>
    <property type="match status" value="1"/>
</dbReference>
<dbReference type="PROSITE" id="PS00025">
    <property type="entry name" value="P_TREFOIL_1"/>
    <property type="match status" value="2"/>
</dbReference>
<dbReference type="Gene3D" id="4.10.110.10">
    <property type="entry name" value="Spasmolytic Protein, domain 1"/>
    <property type="match status" value="2"/>
</dbReference>
<evidence type="ECO:0000256" key="5">
    <source>
        <dbReference type="ARBA" id="ARBA00023157"/>
    </source>
</evidence>
<dbReference type="RefSeq" id="XP_008708471.1">
    <property type="nucleotide sequence ID" value="XM_008710249.1"/>
</dbReference>
<sequence length="247" mass="26658">MASRSIQLLAVLLTLGLCVLVGAQKPSACQCSRIAAHNRTNCGFPGITPDTCFDSGCCFSSKIPNVPWCFRPLPKQELEECVMHVSARKNCGYPGISPQECAARKCCFSDTIVNVPWCFFPISVEAHSSAQRIEDSGSLMQDGWPVETDACSFWKSCTAFAMGPGGLADLLRVRDSDTCGLQVTVWYPSVVGRVLPPDLLFEVGHLKVLVVPGATPGEVEISVSKKRALTEGDRAGTTILDFQTPEL</sequence>
<dbReference type="FunFam" id="4.10.110.10:FF:000005">
    <property type="entry name" value="Trefoil factor 2"/>
    <property type="match status" value="1"/>
</dbReference>
<protein>
    <recommendedName>
        <fullName evidence="7">Trefoil factor 2</fullName>
    </recommendedName>
</protein>
<dbReference type="InterPro" id="IPR017957">
    <property type="entry name" value="P_trefoil_CS"/>
</dbReference>
<feature type="domain" description="P-type" evidence="10">
    <location>
        <begin position="29"/>
        <end position="73"/>
    </location>
</feature>
<dbReference type="SUPFAM" id="SSF57492">
    <property type="entry name" value="Trefoil"/>
    <property type="match status" value="2"/>
</dbReference>
<dbReference type="PANTHER" id="PTHR13826">
    <property type="entry name" value="INTESTINAL TREFOIL FACTOR-RELATED"/>
    <property type="match status" value="1"/>
</dbReference>
<accession>A0A384DN74</accession>
<dbReference type="CTD" id="7032"/>
<evidence type="ECO:0000313" key="12">
    <source>
        <dbReference type="RefSeq" id="XP_008708471.1"/>
    </source>
</evidence>
<dbReference type="OrthoDB" id="10051464at2759"/>
<organism evidence="11 12">
    <name type="scientific">Ursus maritimus</name>
    <name type="common">Polar bear</name>
    <name type="synonym">Thalarctos maritimus</name>
    <dbReference type="NCBI Taxonomy" id="29073"/>
    <lineage>
        <taxon>Eukaryota</taxon>
        <taxon>Metazoa</taxon>
        <taxon>Chordata</taxon>
        <taxon>Craniata</taxon>
        <taxon>Vertebrata</taxon>
        <taxon>Euteleostomi</taxon>
        <taxon>Mammalia</taxon>
        <taxon>Eutheria</taxon>
        <taxon>Laurasiatheria</taxon>
        <taxon>Carnivora</taxon>
        <taxon>Caniformia</taxon>
        <taxon>Ursidae</taxon>
        <taxon>Ursus</taxon>
    </lineage>
</organism>
<gene>
    <name evidence="12" type="primary">TFF2</name>
</gene>
<feature type="disulfide bond" evidence="8">
    <location>
        <begin position="42"/>
        <end position="57"/>
    </location>
</feature>
<dbReference type="KEGG" id="umr:103680767"/>
<evidence type="ECO:0000256" key="1">
    <source>
        <dbReference type="ARBA" id="ARBA00004613"/>
    </source>
</evidence>